<accession>A0A5C6B457</accession>
<dbReference type="RefSeq" id="WP_146373786.1">
    <property type="nucleotide sequence ID" value="NZ_SJPP01000003.1"/>
</dbReference>
<dbReference type="Proteomes" id="UP000320735">
    <property type="component" value="Unassembled WGS sequence"/>
</dbReference>
<organism evidence="3 4">
    <name type="scientific">Symmachiella macrocystis</name>
    <dbReference type="NCBI Taxonomy" id="2527985"/>
    <lineage>
        <taxon>Bacteria</taxon>
        <taxon>Pseudomonadati</taxon>
        <taxon>Planctomycetota</taxon>
        <taxon>Planctomycetia</taxon>
        <taxon>Planctomycetales</taxon>
        <taxon>Planctomycetaceae</taxon>
        <taxon>Symmachiella</taxon>
    </lineage>
</organism>
<dbReference type="InterPro" id="IPR036735">
    <property type="entry name" value="NGN_dom_sf"/>
</dbReference>
<dbReference type="Gene3D" id="3.30.70.940">
    <property type="entry name" value="NusG, N-terminal domain"/>
    <property type="match status" value="1"/>
</dbReference>
<name>A0A5C6B457_9PLAN</name>
<gene>
    <name evidence="3" type="ORF">CA54_53570</name>
</gene>
<evidence type="ECO:0000259" key="2">
    <source>
        <dbReference type="Pfam" id="PF02357"/>
    </source>
</evidence>
<dbReference type="Pfam" id="PF02357">
    <property type="entry name" value="NusG"/>
    <property type="match status" value="1"/>
</dbReference>
<dbReference type="SUPFAM" id="SSF82679">
    <property type="entry name" value="N-utilization substance G protein NusG, N-terminal domain"/>
    <property type="match status" value="1"/>
</dbReference>
<dbReference type="SUPFAM" id="SSF50104">
    <property type="entry name" value="Translation proteins SH3-like domain"/>
    <property type="match status" value="1"/>
</dbReference>
<evidence type="ECO:0000313" key="4">
    <source>
        <dbReference type="Proteomes" id="UP000320735"/>
    </source>
</evidence>
<keyword evidence="4" id="KW-1185">Reference proteome</keyword>
<protein>
    <submittedName>
        <fullName evidence="3">Transcriptional activator RfaH</fullName>
    </submittedName>
</protein>
<evidence type="ECO:0000256" key="1">
    <source>
        <dbReference type="ARBA" id="ARBA00023163"/>
    </source>
</evidence>
<evidence type="ECO:0000313" key="3">
    <source>
        <dbReference type="EMBL" id="TWU06953.1"/>
    </source>
</evidence>
<dbReference type="InterPro" id="IPR008991">
    <property type="entry name" value="Translation_prot_SH3-like_sf"/>
</dbReference>
<feature type="domain" description="NusG-like N-terminal" evidence="2">
    <location>
        <begin position="27"/>
        <end position="101"/>
    </location>
</feature>
<comment type="caution">
    <text evidence="3">The sequence shown here is derived from an EMBL/GenBank/DDBJ whole genome shotgun (WGS) entry which is preliminary data.</text>
</comment>
<dbReference type="InterPro" id="IPR006645">
    <property type="entry name" value="NGN-like_dom"/>
</dbReference>
<dbReference type="AlphaFoldDB" id="A0A5C6B457"/>
<proteinExistence type="predicted"/>
<keyword evidence="1" id="KW-0804">Transcription</keyword>
<dbReference type="OrthoDB" id="275381at2"/>
<dbReference type="GO" id="GO:0006354">
    <property type="term" value="P:DNA-templated transcription elongation"/>
    <property type="evidence" value="ECO:0007669"/>
    <property type="project" value="InterPro"/>
</dbReference>
<dbReference type="EMBL" id="SJPP01000003">
    <property type="protein sequence ID" value="TWU06953.1"/>
    <property type="molecule type" value="Genomic_DNA"/>
</dbReference>
<sequence>MPILAAETSLFPDDLLENTSQPAADHNWWVIYTRSRQEKALARHLVANEISFYLPLVSKKSLIRSGHVDVHAPLFANYIFMYGSRDDHYSSLKSNRISRILPVHEPERLCADLLRLRRLIETEAPVTLESRLSAGRAVRVRSGAFAGTEGTVISRRGKTRLVVEVNFLQQGASIEIDDFLLEPLD</sequence>
<reference evidence="3 4" key="1">
    <citation type="submission" date="2019-02" db="EMBL/GenBank/DDBJ databases">
        <title>Deep-cultivation of Planctomycetes and their phenomic and genomic characterization uncovers novel biology.</title>
        <authorList>
            <person name="Wiegand S."/>
            <person name="Jogler M."/>
            <person name="Boedeker C."/>
            <person name="Pinto D."/>
            <person name="Vollmers J."/>
            <person name="Rivas-Marin E."/>
            <person name="Kohn T."/>
            <person name="Peeters S.H."/>
            <person name="Heuer A."/>
            <person name="Rast P."/>
            <person name="Oberbeckmann S."/>
            <person name="Bunk B."/>
            <person name="Jeske O."/>
            <person name="Meyerdierks A."/>
            <person name="Storesund J.E."/>
            <person name="Kallscheuer N."/>
            <person name="Luecker S."/>
            <person name="Lage O.M."/>
            <person name="Pohl T."/>
            <person name="Merkel B.J."/>
            <person name="Hornburger P."/>
            <person name="Mueller R.-W."/>
            <person name="Bruemmer F."/>
            <person name="Labrenz M."/>
            <person name="Spormann A.M."/>
            <person name="Op Den Camp H."/>
            <person name="Overmann J."/>
            <person name="Amann R."/>
            <person name="Jetten M.S.M."/>
            <person name="Mascher T."/>
            <person name="Medema M.H."/>
            <person name="Devos D.P."/>
            <person name="Kaster A.-K."/>
            <person name="Ovreas L."/>
            <person name="Rohde M."/>
            <person name="Galperin M.Y."/>
            <person name="Jogler C."/>
        </authorList>
    </citation>
    <scope>NUCLEOTIDE SEQUENCE [LARGE SCALE GENOMIC DNA]</scope>
    <source>
        <strain evidence="3 4">CA54</strain>
    </source>
</reference>